<evidence type="ECO:0000256" key="1">
    <source>
        <dbReference type="SAM" id="MobiDB-lite"/>
    </source>
</evidence>
<feature type="compositionally biased region" description="Polar residues" evidence="1">
    <location>
        <begin position="214"/>
        <end position="230"/>
    </location>
</feature>
<evidence type="ECO:0000313" key="3">
    <source>
        <dbReference type="Proteomes" id="UP000011713"/>
    </source>
</evidence>
<name>M4BF91_HYAAE</name>
<dbReference type="AlphaFoldDB" id="M4BF91"/>
<dbReference type="HOGENOM" id="CLU_066553_0_0_1"/>
<dbReference type="OMA" id="IRVEICR"/>
<sequence length="282" mass="31594">MASSMPGRHAEAYAGYSLVITTQSLTHKCVDKDVVQLLLLKSTPSELGVGSEVLPEERALQEAQLFTRELLRVATHHYERDLLWSRLLFDDARDPEADLASTLALPSDLFRAEIGPQQLEECLRLSIRTPLELLDPRLGELLRVSSVCWQELAMRLRDLYTDQLREFQFEQEDENSSHLLLLCPDTFDLVIHLTFITSKDQAMVEAEQDGAVEGNSNKSMDSPSRSSSILGNQFSRASEQINASGVDRVAEGDIKVQYADVILPFRGTLFALLVCQKVSKIT</sequence>
<feature type="region of interest" description="Disordered" evidence="1">
    <location>
        <begin position="206"/>
        <end position="230"/>
    </location>
</feature>
<dbReference type="InParanoid" id="M4BF91"/>
<reference evidence="3" key="1">
    <citation type="journal article" date="2010" name="Science">
        <title>Signatures of adaptation to obligate biotrophy in the Hyaloperonospora arabidopsidis genome.</title>
        <authorList>
            <person name="Baxter L."/>
            <person name="Tripathy S."/>
            <person name="Ishaque N."/>
            <person name="Boot N."/>
            <person name="Cabral A."/>
            <person name="Kemen E."/>
            <person name="Thines M."/>
            <person name="Ah-Fong A."/>
            <person name="Anderson R."/>
            <person name="Badejoko W."/>
            <person name="Bittner-Eddy P."/>
            <person name="Boore J.L."/>
            <person name="Chibucos M.C."/>
            <person name="Coates M."/>
            <person name="Dehal P."/>
            <person name="Delehaunty K."/>
            <person name="Dong S."/>
            <person name="Downton P."/>
            <person name="Dumas B."/>
            <person name="Fabro G."/>
            <person name="Fronick C."/>
            <person name="Fuerstenberg S.I."/>
            <person name="Fulton L."/>
            <person name="Gaulin E."/>
            <person name="Govers F."/>
            <person name="Hughes L."/>
            <person name="Humphray S."/>
            <person name="Jiang R.H."/>
            <person name="Judelson H."/>
            <person name="Kamoun S."/>
            <person name="Kyung K."/>
            <person name="Meijer H."/>
            <person name="Minx P."/>
            <person name="Morris P."/>
            <person name="Nelson J."/>
            <person name="Phuntumart V."/>
            <person name="Qutob D."/>
            <person name="Rehmany A."/>
            <person name="Rougon-Cardoso A."/>
            <person name="Ryden P."/>
            <person name="Torto-Alalibo T."/>
            <person name="Studholme D."/>
            <person name="Wang Y."/>
            <person name="Win J."/>
            <person name="Wood J."/>
            <person name="Clifton S.W."/>
            <person name="Rogers J."/>
            <person name="Van den Ackerveken G."/>
            <person name="Jones J.D."/>
            <person name="McDowell J.M."/>
            <person name="Beynon J."/>
            <person name="Tyler B.M."/>
        </authorList>
    </citation>
    <scope>NUCLEOTIDE SEQUENCE [LARGE SCALE GENOMIC DNA]</scope>
    <source>
        <strain evidence="3">Emoy2</strain>
    </source>
</reference>
<proteinExistence type="predicted"/>
<dbReference type="VEuPathDB" id="FungiDB:HpaG804960"/>
<organism evidence="2 3">
    <name type="scientific">Hyaloperonospora arabidopsidis (strain Emoy2)</name>
    <name type="common">Downy mildew agent</name>
    <name type="synonym">Peronospora arabidopsidis</name>
    <dbReference type="NCBI Taxonomy" id="559515"/>
    <lineage>
        <taxon>Eukaryota</taxon>
        <taxon>Sar</taxon>
        <taxon>Stramenopiles</taxon>
        <taxon>Oomycota</taxon>
        <taxon>Peronosporomycetes</taxon>
        <taxon>Peronosporales</taxon>
        <taxon>Peronosporaceae</taxon>
        <taxon>Hyaloperonospora</taxon>
    </lineage>
</organism>
<evidence type="ECO:0000313" key="2">
    <source>
        <dbReference type="EnsemblProtists" id="HpaP804960"/>
    </source>
</evidence>
<dbReference type="EMBL" id="JH598194">
    <property type="status" value="NOT_ANNOTATED_CDS"/>
    <property type="molecule type" value="Genomic_DNA"/>
</dbReference>
<reference evidence="2" key="2">
    <citation type="submission" date="2015-06" db="UniProtKB">
        <authorList>
            <consortium name="EnsemblProtists"/>
        </authorList>
    </citation>
    <scope>IDENTIFICATION</scope>
    <source>
        <strain evidence="2">Emoy2</strain>
    </source>
</reference>
<dbReference type="EnsemblProtists" id="HpaT804960">
    <property type="protein sequence ID" value="HpaP804960"/>
    <property type="gene ID" value="HpaG804960"/>
</dbReference>
<protein>
    <submittedName>
        <fullName evidence="2">Uncharacterized protein</fullName>
    </submittedName>
</protein>
<keyword evidence="3" id="KW-1185">Reference proteome</keyword>
<dbReference type="eggNOG" id="ENOG502QPW4">
    <property type="taxonomic scope" value="Eukaryota"/>
</dbReference>
<dbReference type="Proteomes" id="UP000011713">
    <property type="component" value="Unassembled WGS sequence"/>
</dbReference>
<dbReference type="STRING" id="559515.M4BF91"/>
<accession>M4BF91</accession>